<feature type="region of interest" description="Disordered" evidence="9">
    <location>
        <begin position="413"/>
        <end position="467"/>
    </location>
</feature>
<reference evidence="13 14" key="1">
    <citation type="submission" date="2017-11" db="EMBL/GenBank/DDBJ databases">
        <title>Draft genome of Arthrobacter agilis strain UMCV2, a plant growth-promoting rhizobacterium and biocontrol capacity of phytopathogenic fungi.</title>
        <authorList>
            <person name="Martinez-Camara R."/>
            <person name="Santoyo G."/>
            <person name="Moreno-Hagelsieb G."/>
            <person name="Valencia-Cantero E."/>
        </authorList>
    </citation>
    <scope>NUCLEOTIDE SEQUENCE [LARGE SCALE GENOMIC DNA]</scope>
    <source>
        <strain evidence="13 14">UMCV2</strain>
    </source>
</reference>
<dbReference type="Gene3D" id="3.30.10.20">
    <property type="match status" value="4"/>
</dbReference>
<dbReference type="EMBL" id="CP024915">
    <property type="protein sequence ID" value="AUZ88648.1"/>
    <property type="molecule type" value="Genomic_DNA"/>
</dbReference>
<evidence type="ECO:0000256" key="1">
    <source>
        <dbReference type="ARBA" id="ARBA00012513"/>
    </source>
</evidence>
<evidence type="ECO:0000259" key="12">
    <source>
        <dbReference type="PROSITE" id="PS51178"/>
    </source>
</evidence>
<dbReference type="Pfam" id="PF00069">
    <property type="entry name" value="Pkinase"/>
    <property type="match status" value="1"/>
</dbReference>
<keyword evidence="4" id="KW-0547">Nucleotide-binding</keyword>
<dbReference type="InterPro" id="IPR000719">
    <property type="entry name" value="Prot_kinase_dom"/>
</dbReference>
<keyword evidence="10" id="KW-0472">Membrane</keyword>
<feature type="compositionally biased region" description="Low complexity" evidence="9">
    <location>
        <begin position="382"/>
        <end position="394"/>
    </location>
</feature>
<dbReference type="PROSITE" id="PS00108">
    <property type="entry name" value="PROTEIN_KINASE_ST"/>
    <property type="match status" value="1"/>
</dbReference>
<evidence type="ECO:0000256" key="9">
    <source>
        <dbReference type="SAM" id="MobiDB-lite"/>
    </source>
</evidence>
<keyword evidence="3" id="KW-0808">Transferase</keyword>
<gene>
    <name evidence="13" type="ORF">CVO76_14115</name>
</gene>
<evidence type="ECO:0000259" key="11">
    <source>
        <dbReference type="PROSITE" id="PS50011"/>
    </source>
</evidence>
<dbReference type="FunFam" id="1.10.510.10:FF:000021">
    <property type="entry name" value="Serine/threonine protein kinase"/>
    <property type="match status" value="1"/>
</dbReference>
<feature type="domain" description="PASTA" evidence="12">
    <location>
        <begin position="571"/>
        <end position="638"/>
    </location>
</feature>
<evidence type="ECO:0000313" key="14">
    <source>
        <dbReference type="Proteomes" id="UP000239187"/>
    </source>
</evidence>
<feature type="compositionally biased region" description="Basic and acidic residues" evidence="9">
    <location>
        <begin position="347"/>
        <end position="363"/>
    </location>
</feature>
<dbReference type="Pfam" id="PF03793">
    <property type="entry name" value="PASTA"/>
    <property type="match status" value="4"/>
</dbReference>
<evidence type="ECO:0000256" key="6">
    <source>
        <dbReference type="ARBA" id="ARBA00022840"/>
    </source>
</evidence>
<feature type="region of interest" description="Disordered" evidence="9">
    <location>
        <begin position="333"/>
        <end position="397"/>
    </location>
</feature>
<evidence type="ECO:0000256" key="2">
    <source>
        <dbReference type="ARBA" id="ARBA00022527"/>
    </source>
</evidence>
<sequence>MHQHRKDPLEGTTVDGRYIVHSRLARGGMSTVYLATDRRLDRRVALKVLYPHLAEEPGFIDRFEQEAKSAARLSHPHVVGVLDQGVDDAGGQPVAYLVMEFVPGRTLRDVLRDRGRLPPREALQLLDAVVEGLAAAHEAGLIHRDVKPENVLLSDAGQVKIADFGLARAVSATTGTATLVGTAAYLSPELVLGRPAEAQSDIYSTGIMLFELLTGRQPFTGETPIQVAIQHAQSDVPAPSLLLPGLAADIDELVQWCTSRDPEDRPVDGSALLGELRHIRATLSDGELDFASPDAPAPDPGQDQLTAAVIPRLPSGDARTEALSWSALAGADERDDTAGWTGVLPARGREDNRTSVIEPDRNATRVLGAMPGRPPSSPPSPGTASAAGAPGGAPLVRPATDMTQVIRPGVDAEATLPGHGLSGPAGSEHDARAAVRGTGGPDGRPAGSTARALTRRQQARQAQRPQKALLGRTARRSVRVFVVLLVLLAGLVAGAGWLFGSGPAGLVSLPDVADVPLAEARAALKEEGFASLTTDEVFSESVLAGLVIATDPTASSPVRRFERVELIVSKGPELFRVPDLVGRTGVDAAAGIGAAGLAVGALDEEYDDTVPAGLVLRQSPEEGAERRRNAPVDLVVSLGPAPIAVPDVTGLTEQEAIAALEQAGLEATVSDTPEYSRTVPAGAVLAQSPAGTEVQRGTAVALTLSRGPRMVRVPSVFSLTEERAVAALEDAGFTVQVDYTFGAAVLGLVAGQSPTGEQPEGTTIRITVT</sequence>
<dbReference type="PANTHER" id="PTHR43289">
    <property type="entry name" value="MITOGEN-ACTIVATED PROTEIN KINASE KINASE KINASE 20-RELATED"/>
    <property type="match status" value="1"/>
</dbReference>
<dbReference type="Gene3D" id="1.10.510.10">
    <property type="entry name" value="Transferase(Phosphotransferase) domain 1"/>
    <property type="match status" value="1"/>
</dbReference>
<feature type="transmembrane region" description="Helical" evidence="10">
    <location>
        <begin position="480"/>
        <end position="500"/>
    </location>
</feature>
<dbReference type="SUPFAM" id="SSF56112">
    <property type="entry name" value="Protein kinase-like (PK-like)"/>
    <property type="match status" value="1"/>
</dbReference>
<comment type="catalytic activity">
    <reaction evidence="7">
        <text>L-threonyl-[protein] + ATP = O-phospho-L-threonyl-[protein] + ADP + H(+)</text>
        <dbReference type="Rhea" id="RHEA:46608"/>
        <dbReference type="Rhea" id="RHEA-COMP:11060"/>
        <dbReference type="Rhea" id="RHEA-COMP:11605"/>
        <dbReference type="ChEBI" id="CHEBI:15378"/>
        <dbReference type="ChEBI" id="CHEBI:30013"/>
        <dbReference type="ChEBI" id="CHEBI:30616"/>
        <dbReference type="ChEBI" id="CHEBI:61977"/>
        <dbReference type="ChEBI" id="CHEBI:456216"/>
        <dbReference type="EC" id="2.7.11.1"/>
    </reaction>
</comment>
<dbReference type="GO" id="GO:0005524">
    <property type="term" value="F:ATP binding"/>
    <property type="evidence" value="ECO:0007669"/>
    <property type="project" value="UniProtKB-KW"/>
</dbReference>
<organism evidence="13 14">
    <name type="scientific">Arthrobacter agilis</name>
    <dbReference type="NCBI Taxonomy" id="37921"/>
    <lineage>
        <taxon>Bacteria</taxon>
        <taxon>Bacillati</taxon>
        <taxon>Actinomycetota</taxon>
        <taxon>Actinomycetes</taxon>
        <taxon>Micrococcales</taxon>
        <taxon>Micrococcaceae</taxon>
        <taxon>Arthrobacter</taxon>
    </lineage>
</organism>
<evidence type="ECO:0000256" key="3">
    <source>
        <dbReference type="ARBA" id="ARBA00022679"/>
    </source>
</evidence>
<dbReference type="CDD" id="cd14014">
    <property type="entry name" value="STKc_PknB_like"/>
    <property type="match status" value="1"/>
</dbReference>
<evidence type="ECO:0000256" key="4">
    <source>
        <dbReference type="ARBA" id="ARBA00022741"/>
    </source>
</evidence>
<dbReference type="SMART" id="SM00220">
    <property type="entry name" value="S_TKc"/>
    <property type="match status" value="1"/>
</dbReference>
<keyword evidence="10" id="KW-1133">Transmembrane helix</keyword>
<evidence type="ECO:0000256" key="10">
    <source>
        <dbReference type="SAM" id="Phobius"/>
    </source>
</evidence>
<comment type="catalytic activity">
    <reaction evidence="8">
        <text>L-seryl-[protein] + ATP = O-phospho-L-seryl-[protein] + ADP + H(+)</text>
        <dbReference type="Rhea" id="RHEA:17989"/>
        <dbReference type="Rhea" id="RHEA-COMP:9863"/>
        <dbReference type="Rhea" id="RHEA-COMP:11604"/>
        <dbReference type="ChEBI" id="CHEBI:15378"/>
        <dbReference type="ChEBI" id="CHEBI:29999"/>
        <dbReference type="ChEBI" id="CHEBI:30616"/>
        <dbReference type="ChEBI" id="CHEBI:83421"/>
        <dbReference type="ChEBI" id="CHEBI:456216"/>
        <dbReference type="EC" id="2.7.11.1"/>
    </reaction>
</comment>
<feature type="domain" description="PASTA" evidence="12">
    <location>
        <begin position="502"/>
        <end position="570"/>
    </location>
</feature>
<dbReference type="RefSeq" id="WP_208739798.1">
    <property type="nucleotide sequence ID" value="NZ_CP024915.1"/>
</dbReference>
<evidence type="ECO:0000313" key="13">
    <source>
        <dbReference type="EMBL" id="AUZ88648.1"/>
    </source>
</evidence>
<dbReference type="EC" id="2.7.11.1" evidence="1"/>
<feature type="domain" description="PASTA" evidence="12">
    <location>
        <begin position="639"/>
        <end position="706"/>
    </location>
</feature>
<dbReference type="CDD" id="cd06577">
    <property type="entry name" value="PASTA_pknB"/>
    <property type="match status" value="4"/>
</dbReference>
<dbReference type="PROSITE" id="PS50011">
    <property type="entry name" value="PROTEIN_KINASE_DOM"/>
    <property type="match status" value="1"/>
</dbReference>
<proteinExistence type="predicted"/>
<keyword evidence="10" id="KW-0812">Transmembrane</keyword>
<keyword evidence="2 13" id="KW-0723">Serine/threonine-protein kinase</keyword>
<dbReference type="GO" id="GO:0045717">
    <property type="term" value="P:negative regulation of fatty acid biosynthetic process"/>
    <property type="evidence" value="ECO:0007669"/>
    <property type="project" value="UniProtKB-ARBA"/>
</dbReference>
<dbReference type="FunFam" id="3.30.200.20:FF:000035">
    <property type="entry name" value="Serine/threonine protein kinase Stk1"/>
    <property type="match status" value="1"/>
</dbReference>
<feature type="domain" description="PASTA" evidence="12">
    <location>
        <begin position="707"/>
        <end position="769"/>
    </location>
</feature>
<accession>A0A2L0UHG1</accession>
<dbReference type="InterPro" id="IPR011009">
    <property type="entry name" value="Kinase-like_dom_sf"/>
</dbReference>
<keyword evidence="6" id="KW-0067">ATP-binding</keyword>
<feature type="domain" description="Protein kinase" evidence="11">
    <location>
        <begin position="18"/>
        <end position="281"/>
    </location>
</feature>
<dbReference type="SMART" id="SM00740">
    <property type="entry name" value="PASTA"/>
    <property type="match status" value="4"/>
</dbReference>
<keyword evidence="5 13" id="KW-0418">Kinase</keyword>
<protein>
    <recommendedName>
        <fullName evidence="1">non-specific serine/threonine protein kinase</fullName>
        <ecNumber evidence="1">2.7.11.1</ecNumber>
    </recommendedName>
</protein>
<evidence type="ECO:0000256" key="7">
    <source>
        <dbReference type="ARBA" id="ARBA00047899"/>
    </source>
</evidence>
<name>A0A2L0UHG1_9MICC</name>
<dbReference type="PROSITE" id="PS51178">
    <property type="entry name" value="PASTA"/>
    <property type="match status" value="4"/>
</dbReference>
<dbReference type="PANTHER" id="PTHR43289:SF34">
    <property type="entry name" value="SERINE_THREONINE-PROTEIN KINASE YBDM-RELATED"/>
    <property type="match status" value="1"/>
</dbReference>
<evidence type="ECO:0000256" key="8">
    <source>
        <dbReference type="ARBA" id="ARBA00048679"/>
    </source>
</evidence>
<dbReference type="AlphaFoldDB" id="A0A2L0UHG1"/>
<dbReference type="InterPro" id="IPR005543">
    <property type="entry name" value="PASTA_dom"/>
</dbReference>
<dbReference type="Proteomes" id="UP000239187">
    <property type="component" value="Chromosome"/>
</dbReference>
<dbReference type="GO" id="GO:0004674">
    <property type="term" value="F:protein serine/threonine kinase activity"/>
    <property type="evidence" value="ECO:0007669"/>
    <property type="project" value="UniProtKB-KW"/>
</dbReference>
<dbReference type="InterPro" id="IPR008271">
    <property type="entry name" value="Ser/Thr_kinase_AS"/>
</dbReference>
<feature type="compositionally biased region" description="Pro residues" evidence="9">
    <location>
        <begin position="372"/>
        <end position="381"/>
    </location>
</feature>
<evidence type="ECO:0000256" key="5">
    <source>
        <dbReference type="ARBA" id="ARBA00022777"/>
    </source>
</evidence>
<dbReference type="Gene3D" id="3.30.200.20">
    <property type="entry name" value="Phosphorylase Kinase, domain 1"/>
    <property type="match status" value="1"/>
</dbReference>